<dbReference type="EMBL" id="BAABLM010000012">
    <property type="protein sequence ID" value="GAA4686639.1"/>
    <property type="molecule type" value="Genomic_DNA"/>
</dbReference>
<keyword evidence="2" id="KW-0812">Transmembrane</keyword>
<evidence type="ECO:0000259" key="3">
    <source>
        <dbReference type="Pfam" id="PF14258"/>
    </source>
</evidence>
<dbReference type="InterPro" id="IPR025646">
    <property type="entry name" value="DUF4350"/>
</dbReference>
<feature type="domain" description="DUF4350" evidence="3">
    <location>
        <begin position="64"/>
        <end position="240"/>
    </location>
</feature>
<keyword evidence="2" id="KW-1133">Transmembrane helix</keyword>
<organism evidence="4 5">
    <name type="scientific">Frondihabitans cladoniiphilus</name>
    <dbReference type="NCBI Taxonomy" id="715785"/>
    <lineage>
        <taxon>Bacteria</taxon>
        <taxon>Bacillati</taxon>
        <taxon>Actinomycetota</taxon>
        <taxon>Actinomycetes</taxon>
        <taxon>Micrococcales</taxon>
        <taxon>Microbacteriaceae</taxon>
        <taxon>Frondihabitans</taxon>
    </lineage>
</organism>
<evidence type="ECO:0000313" key="5">
    <source>
        <dbReference type="Proteomes" id="UP001501295"/>
    </source>
</evidence>
<name>A0ABP8WDY6_9MICO</name>
<keyword evidence="5" id="KW-1185">Reference proteome</keyword>
<evidence type="ECO:0000256" key="1">
    <source>
        <dbReference type="SAM" id="MobiDB-lite"/>
    </source>
</evidence>
<gene>
    <name evidence="4" type="ORF">GCM10025780_36710</name>
</gene>
<keyword evidence="2" id="KW-0472">Membrane</keyword>
<dbReference type="Proteomes" id="UP001501295">
    <property type="component" value="Unassembled WGS sequence"/>
</dbReference>
<feature type="region of interest" description="Disordered" evidence="1">
    <location>
        <begin position="1"/>
        <end position="21"/>
    </location>
</feature>
<feature type="transmembrane region" description="Helical" evidence="2">
    <location>
        <begin position="33"/>
        <end position="52"/>
    </location>
</feature>
<sequence length="405" mass="41993">MTATELRPRRDPSRATGPRASPALAVRARRARFWVAIGAAVLAAVVIALIVLGSGATGGAALGPDNAEQGGAKAVVQVLRQQGIRVVTTSTLAQTRKAAAVAPDDTTVFVYDASGYLVRSTWKQVAGFGSHTIVANADQTALDVLAPGTQAGAADLKGTLSPSCDLPALAASPKVNGSGVRYTSTTPGAVKCLPAASGGGYGLVQVSRASHLTTVVGTTTALTNASVADDDDSAFALRLLGDSPTLVWYLPSVTDLPAGTGTLASLTPGWVTPSIVLLAAAALAGAVWRGRRLGPLVVENLPVVVRSTETMEGRARLYERNSARMHALDQVRIGTLGRLASQLGLSRNASVDDVVLRSAALLGEDPRRLRSLLVDTEPTDDRMLVSLSDGLRDLERAVARMVRDR</sequence>
<reference evidence="5" key="1">
    <citation type="journal article" date="2019" name="Int. J. Syst. Evol. Microbiol.">
        <title>The Global Catalogue of Microorganisms (GCM) 10K type strain sequencing project: providing services to taxonomists for standard genome sequencing and annotation.</title>
        <authorList>
            <consortium name="The Broad Institute Genomics Platform"/>
            <consortium name="The Broad Institute Genome Sequencing Center for Infectious Disease"/>
            <person name="Wu L."/>
            <person name="Ma J."/>
        </authorList>
    </citation>
    <scope>NUCLEOTIDE SEQUENCE [LARGE SCALE GENOMIC DNA]</scope>
    <source>
        <strain evidence="5">JCM 18956</strain>
    </source>
</reference>
<evidence type="ECO:0000313" key="4">
    <source>
        <dbReference type="EMBL" id="GAA4686639.1"/>
    </source>
</evidence>
<evidence type="ECO:0000256" key="2">
    <source>
        <dbReference type="SAM" id="Phobius"/>
    </source>
</evidence>
<protein>
    <submittedName>
        <fullName evidence="4">DUF4350 domain-containing protein</fullName>
    </submittedName>
</protein>
<feature type="compositionally biased region" description="Basic and acidic residues" evidence="1">
    <location>
        <begin position="1"/>
        <end position="13"/>
    </location>
</feature>
<proteinExistence type="predicted"/>
<dbReference type="RefSeq" id="WP_345377400.1">
    <property type="nucleotide sequence ID" value="NZ_BAABLM010000012.1"/>
</dbReference>
<accession>A0ABP8WDY6</accession>
<comment type="caution">
    <text evidence="4">The sequence shown here is derived from an EMBL/GenBank/DDBJ whole genome shotgun (WGS) entry which is preliminary data.</text>
</comment>
<dbReference type="Pfam" id="PF14258">
    <property type="entry name" value="DUF4350"/>
    <property type="match status" value="1"/>
</dbReference>